<reference evidence="2" key="1">
    <citation type="journal article" date="2019" name="Int. J. Syst. Evol. Microbiol.">
        <title>The Global Catalogue of Microorganisms (GCM) 10K type strain sequencing project: providing services to taxonomists for standard genome sequencing and annotation.</title>
        <authorList>
            <consortium name="The Broad Institute Genomics Platform"/>
            <consortium name="The Broad Institute Genome Sequencing Center for Infectious Disease"/>
            <person name="Wu L."/>
            <person name="Ma J."/>
        </authorList>
    </citation>
    <scope>NUCLEOTIDE SEQUENCE [LARGE SCALE GENOMIC DNA]</scope>
    <source>
        <strain evidence="2">CCUG 43117</strain>
    </source>
</reference>
<name>A0ABW0P3T8_9HYPH</name>
<evidence type="ECO:0000313" key="2">
    <source>
        <dbReference type="Proteomes" id="UP001596060"/>
    </source>
</evidence>
<dbReference type="RefSeq" id="WP_377817293.1">
    <property type="nucleotide sequence ID" value="NZ_JBHSLU010000057.1"/>
</dbReference>
<organism evidence="1 2">
    <name type="scientific">Bosea massiliensis</name>
    <dbReference type="NCBI Taxonomy" id="151419"/>
    <lineage>
        <taxon>Bacteria</taxon>
        <taxon>Pseudomonadati</taxon>
        <taxon>Pseudomonadota</taxon>
        <taxon>Alphaproteobacteria</taxon>
        <taxon>Hyphomicrobiales</taxon>
        <taxon>Boseaceae</taxon>
        <taxon>Bosea</taxon>
    </lineage>
</organism>
<dbReference type="Proteomes" id="UP001596060">
    <property type="component" value="Unassembled WGS sequence"/>
</dbReference>
<dbReference type="EMBL" id="JBHSLU010000057">
    <property type="protein sequence ID" value="MFC5506966.1"/>
    <property type="molecule type" value="Genomic_DNA"/>
</dbReference>
<proteinExistence type="predicted"/>
<comment type="caution">
    <text evidence="1">The sequence shown here is derived from an EMBL/GenBank/DDBJ whole genome shotgun (WGS) entry which is preliminary data.</text>
</comment>
<sequence length="60" mass="7194">GHHRPHHRPLPAHRVRQLLQRGRVRRNLMGFRSKYIEYIAGNETSEKIYFAWAQGFMNAH</sequence>
<accession>A0ABW0P3T8</accession>
<feature type="non-terminal residue" evidence="1">
    <location>
        <position position="1"/>
    </location>
</feature>
<protein>
    <submittedName>
        <fullName evidence="1">Uncharacterized protein</fullName>
    </submittedName>
</protein>
<gene>
    <name evidence="1" type="ORF">ACFPN9_17115</name>
</gene>
<evidence type="ECO:0000313" key="1">
    <source>
        <dbReference type="EMBL" id="MFC5506966.1"/>
    </source>
</evidence>
<keyword evidence="2" id="KW-1185">Reference proteome</keyword>